<evidence type="ECO:0008006" key="4">
    <source>
        <dbReference type="Google" id="ProtNLM"/>
    </source>
</evidence>
<proteinExistence type="predicted"/>
<organism evidence="2 3">
    <name type="scientific">Candidatus Zambryskibacteria bacterium RIFCSPHIGHO2_01_FULL_49_18</name>
    <dbReference type="NCBI Taxonomy" id="1802740"/>
    <lineage>
        <taxon>Bacteria</taxon>
        <taxon>Candidatus Zambryskiibacteriota</taxon>
    </lineage>
</organism>
<dbReference type="Proteomes" id="UP000178612">
    <property type="component" value="Unassembled WGS sequence"/>
</dbReference>
<evidence type="ECO:0000313" key="3">
    <source>
        <dbReference type="Proteomes" id="UP000178612"/>
    </source>
</evidence>
<comment type="caution">
    <text evidence="2">The sequence shown here is derived from an EMBL/GenBank/DDBJ whole genome shotgun (WGS) entry which is preliminary data.</text>
</comment>
<keyword evidence="1" id="KW-0472">Membrane</keyword>
<accession>A0A1G2T360</accession>
<evidence type="ECO:0000256" key="1">
    <source>
        <dbReference type="SAM" id="Phobius"/>
    </source>
</evidence>
<name>A0A1G2T360_9BACT</name>
<evidence type="ECO:0000313" key="2">
    <source>
        <dbReference type="EMBL" id="OHA91249.1"/>
    </source>
</evidence>
<keyword evidence="1" id="KW-0812">Transmembrane</keyword>
<feature type="transmembrane region" description="Helical" evidence="1">
    <location>
        <begin position="27"/>
        <end position="47"/>
    </location>
</feature>
<reference evidence="2 3" key="1">
    <citation type="journal article" date="2016" name="Nat. Commun.">
        <title>Thousands of microbial genomes shed light on interconnected biogeochemical processes in an aquifer system.</title>
        <authorList>
            <person name="Anantharaman K."/>
            <person name="Brown C.T."/>
            <person name="Hug L.A."/>
            <person name="Sharon I."/>
            <person name="Castelle C.J."/>
            <person name="Probst A.J."/>
            <person name="Thomas B.C."/>
            <person name="Singh A."/>
            <person name="Wilkins M.J."/>
            <person name="Karaoz U."/>
            <person name="Brodie E.L."/>
            <person name="Williams K.H."/>
            <person name="Hubbard S.S."/>
            <person name="Banfield J.F."/>
        </authorList>
    </citation>
    <scope>NUCLEOTIDE SEQUENCE [LARGE SCALE GENOMIC DNA]</scope>
</reference>
<gene>
    <name evidence="2" type="ORF">A2758_02165</name>
</gene>
<protein>
    <recommendedName>
        <fullName evidence="4">POTRA domain-containing protein</fullName>
    </recommendedName>
</protein>
<dbReference type="AlphaFoldDB" id="A0A1G2T360"/>
<sequence>MKIVSTGATLFSEQHYWKRKEERKKKLILWTTIAVLIIAGLIIIARLPKFLITEVGVEGARVITADEIERNVLETLSGKYFWLLPRANAAIYPRRKVRENLMKEFPRIISAELSLESSRILSINVVEREPFALYCPPLIRGGEEGLECFFLDKNGFIFDEAPAFSGTVYFIYSRTPEIIEPKGREFLPLEEFSPLAEFINGISKLGFEPVSADVGERDVAVSMQNESRILFDRTTDLTSIFSDLEVFLENPSVERSKLKEIDLRVENKIFWKIFGNN</sequence>
<keyword evidence="1" id="KW-1133">Transmembrane helix</keyword>
<dbReference type="EMBL" id="MHVJ01000013">
    <property type="protein sequence ID" value="OHA91249.1"/>
    <property type="molecule type" value="Genomic_DNA"/>
</dbReference>